<organism evidence="3 4">
    <name type="scientific">Streptomyces cadmiisoli</name>
    <dbReference type="NCBI Taxonomy" id="2184053"/>
    <lineage>
        <taxon>Bacteria</taxon>
        <taxon>Bacillati</taxon>
        <taxon>Actinomycetota</taxon>
        <taxon>Actinomycetes</taxon>
        <taxon>Kitasatosporales</taxon>
        <taxon>Streptomycetaceae</taxon>
        <taxon>Streptomyces</taxon>
        <taxon>Streptomyces aurantiacus group</taxon>
    </lineage>
</organism>
<dbReference type="EMBL" id="CP030074">
    <property type="protein sequence ID" value="AWW43084.1"/>
    <property type="molecule type" value="Genomic_DNA"/>
</dbReference>
<dbReference type="RefSeq" id="WP_112442989.1">
    <property type="nucleotide sequence ID" value="NZ_CP030074.1"/>
</dbReference>
<evidence type="ECO:0000313" key="4">
    <source>
        <dbReference type="Proteomes" id="UP000249616"/>
    </source>
</evidence>
<keyword evidence="4" id="KW-1185">Reference proteome</keyword>
<proteinExistence type="predicted"/>
<feature type="compositionally biased region" description="Low complexity" evidence="1">
    <location>
        <begin position="77"/>
        <end position="92"/>
    </location>
</feature>
<sequence length="193" mass="20100">MHLPSHALRTWLAAAGTVLVLAAGSGCTSGDGTGVRSEGSGGRSESEQQDGPAPSDNSSQDGDDAGLRYASCMRDNGVQVPDPGPDGVVQVPTDVPQSQLERAEKVCGKNPAGGAQFGDLPDTVDTDPELQALQLKRDACLKKNGYEMPKPDEKNGGVSLEFTPAFRTAMKACKAEDKAAGDRLEELMEAGEL</sequence>
<dbReference type="AlphaFoldDB" id="A0A2Z4JD66"/>
<evidence type="ECO:0000256" key="1">
    <source>
        <dbReference type="SAM" id="MobiDB-lite"/>
    </source>
</evidence>
<feature type="region of interest" description="Disordered" evidence="1">
    <location>
        <begin position="25"/>
        <end position="92"/>
    </location>
</feature>
<dbReference type="Proteomes" id="UP000249616">
    <property type="component" value="Plasmid unnamed1"/>
</dbReference>
<feature type="signal peptide" evidence="2">
    <location>
        <begin position="1"/>
        <end position="22"/>
    </location>
</feature>
<evidence type="ECO:0008006" key="5">
    <source>
        <dbReference type="Google" id="ProtNLM"/>
    </source>
</evidence>
<name>A0A2Z4JD66_9ACTN</name>
<evidence type="ECO:0000256" key="2">
    <source>
        <dbReference type="SAM" id="SignalP"/>
    </source>
</evidence>
<protein>
    <recommendedName>
        <fullName evidence="5">Secreted protein</fullName>
    </recommendedName>
</protein>
<evidence type="ECO:0000313" key="3">
    <source>
        <dbReference type="EMBL" id="AWW43084.1"/>
    </source>
</evidence>
<dbReference type="KEGG" id="scad:DN051_41390"/>
<feature type="chain" id="PRO_5038874113" description="Secreted protein" evidence="2">
    <location>
        <begin position="23"/>
        <end position="193"/>
    </location>
</feature>
<keyword evidence="2" id="KW-0732">Signal</keyword>
<gene>
    <name evidence="3" type="ORF">DN051_41390</name>
</gene>
<keyword evidence="3" id="KW-0614">Plasmid</keyword>
<accession>A0A2Z4JD66</accession>
<geneLocation type="plasmid" evidence="3 4">
    <name>unnamed1</name>
</geneLocation>
<reference evidence="4" key="1">
    <citation type="submission" date="2018-06" db="EMBL/GenBank/DDBJ databases">
        <authorList>
            <person name="Li K."/>
        </authorList>
    </citation>
    <scope>NUCLEOTIDE SEQUENCE [LARGE SCALE GENOMIC DNA]</scope>
    <source>
        <strain evidence="4">ZFG47</strain>
        <plasmid evidence="4">unnamed1</plasmid>
    </source>
</reference>